<feature type="transmembrane region" description="Helical" evidence="6">
    <location>
        <begin position="44"/>
        <end position="66"/>
    </location>
</feature>
<feature type="transmembrane region" description="Helical" evidence="6">
    <location>
        <begin position="355"/>
        <end position="375"/>
    </location>
</feature>
<dbReference type="GeneID" id="65884374"/>
<evidence type="ECO:0000256" key="4">
    <source>
        <dbReference type="ARBA" id="ARBA00022989"/>
    </source>
</evidence>
<keyword evidence="4 6" id="KW-1133">Transmembrane helix</keyword>
<evidence type="ECO:0000256" key="6">
    <source>
        <dbReference type="SAM" id="Phobius"/>
    </source>
</evidence>
<dbReference type="KEGG" id="mesg:MLAUSG7_1593"/>
<feature type="transmembrane region" description="Helical" evidence="6">
    <location>
        <begin position="443"/>
        <end position="461"/>
    </location>
</feature>
<dbReference type="CDD" id="cd13128">
    <property type="entry name" value="MATE_Wzx_like"/>
    <property type="match status" value="1"/>
</dbReference>
<feature type="transmembrane region" description="Helical" evidence="6">
    <location>
        <begin position="387"/>
        <end position="403"/>
    </location>
</feature>
<keyword evidence="3 6" id="KW-0812">Transmembrane</keyword>
<keyword evidence="2" id="KW-1003">Cell membrane</keyword>
<evidence type="ECO:0000256" key="1">
    <source>
        <dbReference type="ARBA" id="ARBA00004651"/>
    </source>
</evidence>
<dbReference type="Proteomes" id="UP000679213">
    <property type="component" value="Chromosome I"/>
</dbReference>
<comment type="subcellular location">
    <subcellularLocation>
        <location evidence="1">Cell membrane</location>
        <topology evidence="1">Multi-pass membrane protein</topology>
    </subcellularLocation>
</comment>
<evidence type="ECO:0000256" key="2">
    <source>
        <dbReference type="ARBA" id="ARBA00022475"/>
    </source>
</evidence>
<evidence type="ECO:0000313" key="7">
    <source>
        <dbReference type="EMBL" id="CAB3290130.1"/>
    </source>
</evidence>
<feature type="transmembrane region" description="Helical" evidence="6">
    <location>
        <begin position="409"/>
        <end position="431"/>
    </location>
</feature>
<sequence>MEYKEKVIKGVSWHLLSYLIATPLAYLVRVLYANELPKLDVGLFYAVWDFFNMLVVFRAFGLDQALVRYIPKYLTENRLDMLKSSVVFVGILQTILAFIVAFLVITLAPYIATYYINNKGQFTGNLELVINVLVIMAIGYYFLQSIADFFSYLFSGFQYQNYASSTRVVKILVVFIFSLIFIYLFNIHNAYVPSLSYALTPIVMILIYGFIVYKKIFPKFLKEKIIFSMKLIKDMFSYGMYVMMSSAGGLILGYLDGMCLTYFTGLTAVADYRNVAMPTVSILSYFAFSIGAVLFPMSSELWEKGYKKVLCYGIEKVYLYSLVIVTPLSILMAYFPTVIINILFNQQYLSASPAIQILSFGAIFSTFNSIGFSILNGIGKPNLSTKILYIGATFNLIFNVLLIPKLGIIGASITTALGYFIMWIFQIWCLNKLLKYQFLNKKWIIVILVGMISLIPIVFIKDLIHNTILQLIVCGIVYFGIYILGIFRLNIIQINEIKDIIDKIIRR</sequence>
<feature type="transmembrane region" description="Helical" evidence="6">
    <location>
        <begin position="128"/>
        <end position="147"/>
    </location>
</feature>
<dbReference type="PANTHER" id="PTHR30250">
    <property type="entry name" value="PST FAMILY PREDICTED COLANIC ACID TRANSPORTER"/>
    <property type="match status" value="1"/>
</dbReference>
<feature type="transmembrane region" description="Helical" evidence="6">
    <location>
        <begin position="235"/>
        <end position="255"/>
    </location>
</feature>
<dbReference type="RefSeq" id="WP_214399907.1">
    <property type="nucleotide sequence ID" value="NZ_LR792632.1"/>
</dbReference>
<feature type="transmembrane region" description="Helical" evidence="6">
    <location>
        <begin position="275"/>
        <end position="296"/>
    </location>
</feature>
<feature type="transmembrane region" description="Helical" evidence="6">
    <location>
        <begin position="467"/>
        <end position="487"/>
    </location>
</feature>
<feature type="transmembrane region" description="Helical" evidence="6">
    <location>
        <begin position="168"/>
        <end position="188"/>
    </location>
</feature>
<evidence type="ECO:0000256" key="5">
    <source>
        <dbReference type="ARBA" id="ARBA00023136"/>
    </source>
</evidence>
<accession>A0A8D6SXA1</accession>
<proteinExistence type="predicted"/>
<feature type="transmembrane region" description="Helical" evidence="6">
    <location>
        <begin position="12"/>
        <end position="32"/>
    </location>
</feature>
<dbReference type="Pfam" id="PF01943">
    <property type="entry name" value="Polysacc_synt"/>
    <property type="match status" value="1"/>
</dbReference>
<organism evidence="7 8">
    <name type="scientific">Methanocaldococcus lauensis</name>
    <dbReference type="NCBI Taxonomy" id="2546128"/>
    <lineage>
        <taxon>Archaea</taxon>
        <taxon>Methanobacteriati</taxon>
        <taxon>Methanobacteriota</taxon>
        <taxon>Methanomada group</taxon>
        <taxon>Methanococci</taxon>
        <taxon>Methanococcales</taxon>
        <taxon>Methanocaldococcaceae</taxon>
        <taxon>Methanocaldococcus</taxon>
    </lineage>
</organism>
<dbReference type="EMBL" id="LR792632">
    <property type="protein sequence ID" value="CAB3290130.1"/>
    <property type="molecule type" value="Genomic_DNA"/>
</dbReference>
<gene>
    <name evidence="7" type="ORF">MLAUSG7_1593</name>
</gene>
<dbReference type="InterPro" id="IPR050833">
    <property type="entry name" value="Poly_Biosynth_Transport"/>
</dbReference>
<reference evidence="7 8" key="1">
    <citation type="submission" date="2020-04" db="EMBL/GenBank/DDBJ databases">
        <authorList>
            <consortium name="Genoscope - CEA"/>
            <person name="William W."/>
        </authorList>
    </citation>
    <scope>NUCLEOTIDE SEQUENCE [LARGE SCALE GENOMIC DNA]</scope>
    <source>
        <strain evidence="7 8">SG7</strain>
    </source>
</reference>
<name>A0A8D6SXA1_9EURY</name>
<keyword evidence="8" id="KW-1185">Reference proteome</keyword>
<keyword evidence="5 6" id="KW-0472">Membrane</keyword>
<dbReference type="GO" id="GO:0005886">
    <property type="term" value="C:plasma membrane"/>
    <property type="evidence" value="ECO:0007669"/>
    <property type="project" value="UniProtKB-SubCell"/>
</dbReference>
<dbReference type="PANTHER" id="PTHR30250:SF27">
    <property type="entry name" value="POLYSACCHARIDE BIOSYNTHESIS PROTEIN"/>
    <property type="match status" value="1"/>
</dbReference>
<feature type="transmembrane region" description="Helical" evidence="6">
    <location>
        <begin position="194"/>
        <end position="214"/>
    </location>
</feature>
<evidence type="ECO:0000256" key="3">
    <source>
        <dbReference type="ARBA" id="ARBA00022692"/>
    </source>
</evidence>
<dbReference type="AlphaFoldDB" id="A0A8D6SXA1"/>
<evidence type="ECO:0000313" key="8">
    <source>
        <dbReference type="Proteomes" id="UP000679213"/>
    </source>
</evidence>
<dbReference type="InterPro" id="IPR002797">
    <property type="entry name" value="Polysacc_synth"/>
</dbReference>
<feature type="transmembrane region" description="Helical" evidence="6">
    <location>
        <begin position="86"/>
        <end position="116"/>
    </location>
</feature>
<protein>
    <submittedName>
        <fullName evidence="7">Polysaccharide biosynthesis protein</fullName>
    </submittedName>
</protein>
<feature type="transmembrane region" description="Helical" evidence="6">
    <location>
        <begin position="317"/>
        <end position="343"/>
    </location>
</feature>